<sequence length="216" mass="24121">MQTTLPAQIFRLTFFTTTILITSAASASIADYDYVTSIKVNDVDLASPLPASKVNALISKNPVRPKYEYSECTGNTEFHVTSKGKFLKFEIYAEDNPQVKNDSFYKNKNSIAQLGQTKGVVWMEWDNSTLIHNKIQIGSKNLTSQYNFQQFVKDFPKSAKLANPNEVAYVILLSPAHAKSVLKEPQNYDLPYIGNLAFNFKNGKLTAFSVNQGIAC</sequence>
<dbReference type="Proteomes" id="UP000191160">
    <property type="component" value="Unassembled WGS sequence"/>
</dbReference>
<dbReference type="EMBL" id="MVKX01000001">
    <property type="protein sequence ID" value="OOV85339.1"/>
    <property type="molecule type" value="Genomic_DNA"/>
</dbReference>
<reference evidence="2 3" key="1">
    <citation type="submission" date="2017-02" db="EMBL/GenBank/DDBJ databases">
        <title>Acinetobacter sp. ANC 4945, whole genome shotgun sequencing project.</title>
        <authorList>
            <person name="Radolfova-Krizova L."/>
            <person name="Al Atrouni A."/>
            <person name="Nemec A."/>
        </authorList>
    </citation>
    <scope>NUCLEOTIDE SEQUENCE [LARGE SCALE GENOMIC DNA]</scope>
    <source>
        <strain evidence="2 3">ANC 4945</strain>
    </source>
</reference>
<accession>A0A1T1H644</accession>
<feature type="chain" id="PRO_5012639702" evidence="1">
    <location>
        <begin position="28"/>
        <end position="216"/>
    </location>
</feature>
<keyword evidence="1" id="KW-0732">Signal</keyword>
<dbReference type="AlphaFoldDB" id="A0A1T1H644"/>
<evidence type="ECO:0000313" key="3">
    <source>
        <dbReference type="Proteomes" id="UP000191160"/>
    </source>
</evidence>
<comment type="caution">
    <text evidence="2">The sequence shown here is derived from an EMBL/GenBank/DDBJ whole genome shotgun (WGS) entry which is preliminary data.</text>
</comment>
<gene>
    <name evidence="2" type="ORF">B1202_01430</name>
</gene>
<protein>
    <submittedName>
        <fullName evidence="2">Uncharacterized protein</fullName>
    </submittedName>
</protein>
<evidence type="ECO:0000313" key="2">
    <source>
        <dbReference type="EMBL" id="OOV85339.1"/>
    </source>
</evidence>
<evidence type="ECO:0000256" key="1">
    <source>
        <dbReference type="SAM" id="SignalP"/>
    </source>
</evidence>
<keyword evidence="3" id="KW-1185">Reference proteome</keyword>
<organism evidence="2 3">
    <name type="scientific">Acinetobacter amyesii</name>
    <dbReference type="NCBI Taxonomy" id="2942470"/>
    <lineage>
        <taxon>Bacteria</taxon>
        <taxon>Pseudomonadati</taxon>
        <taxon>Pseudomonadota</taxon>
        <taxon>Gammaproteobacteria</taxon>
        <taxon>Moraxellales</taxon>
        <taxon>Moraxellaceae</taxon>
        <taxon>Acinetobacter</taxon>
    </lineage>
</organism>
<dbReference type="RefSeq" id="WP_078188743.1">
    <property type="nucleotide sequence ID" value="NZ_JAMCOZ010000010.1"/>
</dbReference>
<proteinExistence type="predicted"/>
<name>A0A1T1H644_9GAMM</name>
<feature type="signal peptide" evidence="1">
    <location>
        <begin position="1"/>
        <end position="27"/>
    </location>
</feature>